<organism evidence="2 3">
    <name type="scientific">Panacibacter microcysteis</name>
    <dbReference type="NCBI Taxonomy" id="2793269"/>
    <lineage>
        <taxon>Bacteria</taxon>
        <taxon>Pseudomonadati</taxon>
        <taxon>Bacteroidota</taxon>
        <taxon>Chitinophagia</taxon>
        <taxon>Chitinophagales</taxon>
        <taxon>Chitinophagaceae</taxon>
        <taxon>Panacibacter</taxon>
    </lineage>
</organism>
<dbReference type="Proteomes" id="UP000628448">
    <property type="component" value="Unassembled WGS sequence"/>
</dbReference>
<feature type="transmembrane region" description="Helical" evidence="1">
    <location>
        <begin position="169"/>
        <end position="186"/>
    </location>
</feature>
<name>A0A931E578_9BACT</name>
<reference evidence="2" key="1">
    <citation type="submission" date="2020-11" db="EMBL/GenBank/DDBJ databases">
        <title>Bacterial whole genome sequence for Panacibacter sp. DH6.</title>
        <authorList>
            <person name="Le V."/>
            <person name="Ko S."/>
            <person name="Ahn C.-Y."/>
            <person name="Oh H.-M."/>
        </authorList>
    </citation>
    <scope>NUCLEOTIDE SEQUENCE</scope>
    <source>
        <strain evidence="2">DH6</strain>
    </source>
</reference>
<feature type="transmembrane region" description="Helical" evidence="1">
    <location>
        <begin position="192"/>
        <end position="211"/>
    </location>
</feature>
<sequence length="218" mass="24268">MSDQNHHLNTLQDIKQMMERSSRFISLSGLSGIAAGICALIGAWFAHGIIDNNRSSIANLKTIHHNDDSTISLAAYMGNPLMQIAALTFLAALVLAFAFTYLRSRKTNTPIWGSTARRVMINVAIPMIVGGIYLLKLIENEAYGYIAPGCLIFYGLAVLNASKYTLPELRYLSFGLLLLGIINLWYVGYGIYFWAMGFGVLHIIYGAIMWWKYERSSA</sequence>
<gene>
    <name evidence="2" type="ORF">I5907_04600</name>
</gene>
<keyword evidence="1" id="KW-0472">Membrane</keyword>
<protein>
    <submittedName>
        <fullName evidence="2">Uncharacterized protein</fullName>
    </submittedName>
</protein>
<feature type="transmembrane region" description="Helical" evidence="1">
    <location>
        <begin position="81"/>
        <end position="99"/>
    </location>
</feature>
<feature type="transmembrane region" description="Helical" evidence="1">
    <location>
        <begin position="24"/>
        <end position="46"/>
    </location>
</feature>
<evidence type="ECO:0000256" key="1">
    <source>
        <dbReference type="SAM" id="Phobius"/>
    </source>
</evidence>
<dbReference type="RefSeq" id="WP_196989550.1">
    <property type="nucleotide sequence ID" value="NZ_JADWYR010000001.1"/>
</dbReference>
<dbReference type="AlphaFoldDB" id="A0A931E578"/>
<keyword evidence="1" id="KW-0812">Transmembrane</keyword>
<accession>A0A931E578</accession>
<keyword evidence="1" id="KW-1133">Transmembrane helix</keyword>
<comment type="caution">
    <text evidence="2">The sequence shown here is derived from an EMBL/GenBank/DDBJ whole genome shotgun (WGS) entry which is preliminary data.</text>
</comment>
<dbReference type="EMBL" id="JADWYR010000001">
    <property type="protein sequence ID" value="MBG9375500.1"/>
    <property type="molecule type" value="Genomic_DNA"/>
</dbReference>
<evidence type="ECO:0000313" key="3">
    <source>
        <dbReference type="Proteomes" id="UP000628448"/>
    </source>
</evidence>
<feature type="transmembrane region" description="Helical" evidence="1">
    <location>
        <begin position="119"/>
        <end position="136"/>
    </location>
</feature>
<keyword evidence="3" id="KW-1185">Reference proteome</keyword>
<evidence type="ECO:0000313" key="2">
    <source>
        <dbReference type="EMBL" id="MBG9375500.1"/>
    </source>
</evidence>
<proteinExistence type="predicted"/>
<feature type="transmembrane region" description="Helical" evidence="1">
    <location>
        <begin position="142"/>
        <end position="162"/>
    </location>
</feature>